<organism evidence="1 2">
    <name type="scientific">Leptidea sinapis</name>
    <dbReference type="NCBI Taxonomy" id="189913"/>
    <lineage>
        <taxon>Eukaryota</taxon>
        <taxon>Metazoa</taxon>
        <taxon>Ecdysozoa</taxon>
        <taxon>Arthropoda</taxon>
        <taxon>Hexapoda</taxon>
        <taxon>Insecta</taxon>
        <taxon>Pterygota</taxon>
        <taxon>Neoptera</taxon>
        <taxon>Endopterygota</taxon>
        <taxon>Lepidoptera</taxon>
        <taxon>Glossata</taxon>
        <taxon>Ditrysia</taxon>
        <taxon>Papilionoidea</taxon>
        <taxon>Pieridae</taxon>
        <taxon>Dismorphiinae</taxon>
        <taxon>Leptidea</taxon>
    </lineage>
</organism>
<dbReference type="AlphaFoldDB" id="A0A5E4Q3T4"/>
<gene>
    <name evidence="1" type="ORF">LSINAPIS_LOCUS4461</name>
</gene>
<reference evidence="1 2" key="1">
    <citation type="submission" date="2017-07" db="EMBL/GenBank/DDBJ databases">
        <authorList>
            <person name="Talla V."/>
            <person name="Backstrom N."/>
        </authorList>
    </citation>
    <scope>NUCLEOTIDE SEQUENCE [LARGE SCALE GENOMIC DNA]</scope>
</reference>
<evidence type="ECO:0000313" key="2">
    <source>
        <dbReference type="Proteomes" id="UP000324832"/>
    </source>
</evidence>
<name>A0A5E4Q3T4_9NEOP</name>
<dbReference type="Proteomes" id="UP000324832">
    <property type="component" value="Unassembled WGS sequence"/>
</dbReference>
<protein>
    <submittedName>
        <fullName evidence="1">Uncharacterized protein</fullName>
    </submittedName>
</protein>
<evidence type="ECO:0000313" key="1">
    <source>
        <dbReference type="EMBL" id="VVC91906.1"/>
    </source>
</evidence>
<proteinExistence type="predicted"/>
<dbReference type="EMBL" id="FZQP02001138">
    <property type="protein sequence ID" value="VVC91906.1"/>
    <property type="molecule type" value="Genomic_DNA"/>
</dbReference>
<accession>A0A5E4Q3T4</accession>
<keyword evidence="2" id="KW-1185">Reference proteome</keyword>
<sequence length="124" mass="13351">MEYCCHLCCKTLRCKRLYHLALRRDITSLSGVGGGNPEGASDAGPASGAVDSGVGVLVDVAACSAASDCKKQAYRAWVAALGTKDPNCIVLKRKYNRASRFFKRQIARAKSKHVVKIGEQLSSY</sequence>